<dbReference type="Pfam" id="PF05159">
    <property type="entry name" value="Capsule_synth"/>
    <property type="match status" value="1"/>
</dbReference>
<dbReference type="OrthoDB" id="9794206at2"/>
<evidence type="ECO:0000313" key="2">
    <source>
        <dbReference type="Proteomes" id="UP000430564"/>
    </source>
</evidence>
<sequence length="442" mass="50912">MSNSSQESSKAPLSGRYFLLLQGPQSHFFRHLSEALVKEGARVDKVNFCGGDLMLWGLNRKALNYTGTLYEWPEWIGRYYREEGVTDICLYGDWRPRHWEAVRLAYARGIRVWVFEEGYLRAGFSTLEENGVNGRSSLPVNPQDIREMAVGLPDPEAIKIENDIHDKVVKAILHHVGNVCFWPKFHNYRTHRPTNIFFELRGILPRYLKRKSRQKRSMERWAHFQKSDDPYFFYPLQLVSDSQVQLYSPYVRVQEAIADVLASFVLHAHPKTRLLIKNHPLDNGLINYGEFIKGFAEELGISDRVTYVEDGSTPDMIAGSRGVVLINSTVGLMALDQDKPVYCMGRSIYNIEGLTQSLPTTPLDVFWRAPKAPNQPLYRAFKRILNAQALVHGNFYSAQGISLAVADSVRRFEDSHVHLQPKHRQMVMRSRDDFSKYRKFGI</sequence>
<dbReference type="AlphaFoldDB" id="A0A6I1EIL0"/>
<dbReference type="EMBL" id="WEHX01000043">
    <property type="protein sequence ID" value="KAB7658863.1"/>
    <property type="molecule type" value="Genomic_DNA"/>
</dbReference>
<protein>
    <submittedName>
        <fullName evidence="1">Capsular biosynthesis protein</fullName>
    </submittedName>
</protein>
<dbReference type="Proteomes" id="UP000430564">
    <property type="component" value="Unassembled WGS sequence"/>
</dbReference>
<comment type="caution">
    <text evidence="1">The sequence shown here is derived from an EMBL/GenBank/DDBJ whole genome shotgun (WGS) entry which is preliminary data.</text>
</comment>
<dbReference type="GO" id="GO:0015774">
    <property type="term" value="P:polysaccharide transport"/>
    <property type="evidence" value="ECO:0007669"/>
    <property type="project" value="InterPro"/>
</dbReference>
<evidence type="ECO:0000313" key="1">
    <source>
        <dbReference type="EMBL" id="KAB7658863.1"/>
    </source>
</evidence>
<accession>A0A6I1EIL0</accession>
<organism evidence="1 2">
    <name type="scientific">Sutterella seckii</name>
    <dbReference type="NCBI Taxonomy" id="1944635"/>
    <lineage>
        <taxon>Bacteria</taxon>
        <taxon>Pseudomonadati</taxon>
        <taxon>Pseudomonadota</taxon>
        <taxon>Betaproteobacteria</taxon>
        <taxon>Burkholderiales</taxon>
        <taxon>Sutterellaceae</taxon>
        <taxon>Sutterella</taxon>
    </lineage>
</organism>
<gene>
    <name evidence="1" type="ORF">GBM95_07220</name>
</gene>
<name>A0A6I1EIL0_9BURK</name>
<dbReference type="CDD" id="cd16441">
    <property type="entry name" value="beta_Kdo_transferase_KpsS"/>
    <property type="match status" value="1"/>
</dbReference>
<reference evidence="1 2" key="1">
    <citation type="submission" date="2019-10" db="EMBL/GenBank/DDBJ databases">
        <title>Genome diversity of Sutterella seckii.</title>
        <authorList>
            <person name="Chaplin A.V."/>
            <person name="Sokolova S.R."/>
            <person name="Mosin K.A."/>
            <person name="Ivanova E.L."/>
            <person name="Kochetkova T.O."/>
            <person name="Goltsov A.Y."/>
            <person name="Trofimov D.Y."/>
            <person name="Efimov B.A."/>
        </authorList>
    </citation>
    <scope>NUCLEOTIDE SEQUENCE [LARGE SCALE GENOMIC DNA]</scope>
    <source>
        <strain evidence="1 2">ASD393</strain>
    </source>
</reference>
<proteinExistence type="predicted"/>
<dbReference type="InterPro" id="IPR007833">
    <property type="entry name" value="Capsule_polysaccharide_synth"/>
</dbReference>
<dbReference type="GO" id="GO:0000271">
    <property type="term" value="P:polysaccharide biosynthetic process"/>
    <property type="evidence" value="ECO:0007669"/>
    <property type="project" value="InterPro"/>
</dbReference>